<reference evidence="9 11" key="1">
    <citation type="submission" date="2018-06" db="EMBL/GenBank/DDBJ databases">
        <authorList>
            <consortium name="Pathogen Informatics"/>
            <person name="Doyle S."/>
        </authorList>
    </citation>
    <scope>NUCLEOTIDE SEQUENCE [LARGE SCALE GENOMIC DNA]</scope>
    <source>
        <strain evidence="9 11">NCTC10597</strain>
    </source>
</reference>
<evidence type="ECO:0000256" key="6">
    <source>
        <dbReference type="ARBA" id="ARBA00022989"/>
    </source>
</evidence>
<dbReference type="CDD" id="cd06550">
    <property type="entry name" value="TM_ABC_iron-siderophores_like"/>
    <property type="match status" value="1"/>
</dbReference>
<keyword evidence="12" id="KW-1185">Reference proteome</keyword>
<evidence type="ECO:0000313" key="11">
    <source>
        <dbReference type="Proteomes" id="UP000254330"/>
    </source>
</evidence>
<evidence type="ECO:0000256" key="2">
    <source>
        <dbReference type="ARBA" id="ARBA00007935"/>
    </source>
</evidence>
<feature type="transmembrane region" description="Helical" evidence="8">
    <location>
        <begin position="115"/>
        <end position="139"/>
    </location>
</feature>
<comment type="caution">
    <text evidence="9">The sequence shown here is derived from an EMBL/GenBank/DDBJ whole genome shotgun (WGS) entry which is preliminary data.</text>
</comment>
<feature type="transmembrane region" description="Helical" evidence="8">
    <location>
        <begin position="58"/>
        <end position="78"/>
    </location>
</feature>
<dbReference type="GO" id="GO:0005886">
    <property type="term" value="C:plasma membrane"/>
    <property type="evidence" value="ECO:0007669"/>
    <property type="project" value="UniProtKB-SubCell"/>
</dbReference>
<proteinExistence type="inferred from homology"/>
<reference evidence="10 12" key="2">
    <citation type="submission" date="2019-03" db="EMBL/GenBank/DDBJ databases">
        <title>Genomic Encyclopedia of Type Strains, Phase IV (KMG-IV): sequencing the most valuable type-strain genomes for metagenomic binning, comparative biology and taxonomic classification.</title>
        <authorList>
            <person name="Goeker M."/>
        </authorList>
    </citation>
    <scope>NUCLEOTIDE SEQUENCE [LARGE SCALE GENOMIC DNA]</scope>
    <source>
        <strain evidence="10 12">DSM 20580</strain>
    </source>
</reference>
<dbReference type="EMBL" id="SNZG01000010">
    <property type="protein sequence ID" value="TDR39794.1"/>
    <property type="molecule type" value="Genomic_DNA"/>
</dbReference>
<dbReference type="InterPro" id="IPR037294">
    <property type="entry name" value="ABC_BtuC-like"/>
</dbReference>
<feature type="transmembrane region" description="Helical" evidence="8">
    <location>
        <begin position="282"/>
        <end position="301"/>
    </location>
</feature>
<dbReference type="GO" id="GO:0033214">
    <property type="term" value="P:siderophore-iron import into cell"/>
    <property type="evidence" value="ECO:0007669"/>
    <property type="project" value="TreeGrafter"/>
</dbReference>
<feature type="transmembrane region" description="Helical" evidence="8">
    <location>
        <begin position="194"/>
        <end position="213"/>
    </location>
</feature>
<organism evidence="9 11">
    <name type="scientific">Kurthia zopfii</name>
    <dbReference type="NCBI Taxonomy" id="1650"/>
    <lineage>
        <taxon>Bacteria</taxon>
        <taxon>Bacillati</taxon>
        <taxon>Bacillota</taxon>
        <taxon>Bacilli</taxon>
        <taxon>Bacillales</taxon>
        <taxon>Caryophanaceae</taxon>
        <taxon>Kurthia</taxon>
    </lineage>
</organism>
<evidence type="ECO:0000256" key="1">
    <source>
        <dbReference type="ARBA" id="ARBA00004651"/>
    </source>
</evidence>
<evidence type="ECO:0000256" key="3">
    <source>
        <dbReference type="ARBA" id="ARBA00022448"/>
    </source>
</evidence>
<keyword evidence="4" id="KW-1003">Cell membrane</keyword>
<dbReference type="RefSeq" id="WP_109348706.1">
    <property type="nucleotide sequence ID" value="NZ_BJUE01000007.1"/>
</dbReference>
<dbReference type="EMBL" id="UGNP01000001">
    <property type="protein sequence ID" value="STX09243.1"/>
    <property type="molecule type" value="Genomic_DNA"/>
</dbReference>
<comment type="similarity">
    <text evidence="2">Belongs to the binding-protein-dependent transport system permease family. FecCD subfamily.</text>
</comment>
<dbReference type="Gene3D" id="1.10.3470.10">
    <property type="entry name" value="ABC transporter involved in vitamin B12 uptake, BtuC"/>
    <property type="match status" value="1"/>
</dbReference>
<feature type="transmembrane region" description="Helical" evidence="8">
    <location>
        <begin position="240"/>
        <end position="262"/>
    </location>
</feature>
<dbReference type="FunFam" id="1.10.3470.10:FF:000001">
    <property type="entry name" value="Vitamin B12 ABC transporter permease BtuC"/>
    <property type="match status" value="1"/>
</dbReference>
<keyword evidence="5 8" id="KW-0812">Transmembrane</keyword>
<comment type="subcellular location">
    <subcellularLocation>
        <location evidence="1">Cell membrane</location>
        <topology evidence="1">Multi-pass membrane protein</topology>
    </subcellularLocation>
</comment>
<name>A0A8B4Q966_9BACL</name>
<evidence type="ECO:0000313" key="12">
    <source>
        <dbReference type="Proteomes" id="UP000294641"/>
    </source>
</evidence>
<dbReference type="SUPFAM" id="SSF81345">
    <property type="entry name" value="ABC transporter involved in vitamin B12 uptake, BtuC"/>
    <property type="match status" value="1"/>
</dbReference>
<dbReference type="InterPro" id="IPR000522">
    <property type="entry name" value="ABC_transptr_permease_BtuC"/>
</dbReference>
<evidence type="ECO:0000256" key="8">
    <source>
        <dbReference type="SAM" id="Phobius"/>
    </source>
</evidence>
<dbReference type="OrthoDB" id="9811721at2"/>
<feature type="transmembrane region" description="Helical" evidence="8">
    <location>
        <begin position="308"/>
        <end position="328"/>
    </location>
</feature>
<feature type="transmembrane region" description="Helical" evidence="8">
    <location>
        <begin position="90"/>
        <end position="109"/>
    </location>
</feature>
<gene>
    <name evidence="9" type="primary">feuC_1</name>
    <name evidence="10" type="ORF">DFR61_1109</name>
    <name evidence="9" type="ORF">NCTC10597_00913</name>
</gene>
<dbReference type="Proteomes" id="UP000294641">
    <property type="component" value="Unassembled WGS sequence"/>
</dbReference>
<dbReference type="PANTHER" id="PTHR30472">
    <property type="entry name" value="FERRIC ENTEROBACTIN TRANSPORT SYSTEM PERMEASE PROTEIN"/>
    <property type="match status" value="1"/>
</dbReference>
<evidence type="ECO:0000313" key="10">
    <source>
        <dbReference type="EMBL" id="TDR39794.1"/>
    </source>
</evidence>
<evidence type="ECO:0000256" key="4">
    <source>
        <dbReference type="ARBA" id="ARBA00022475"/>
    </source>
</evidence>
<dbReference type="AlphaFoldDB" id="A0A8B4Q966"/>
<evidence type="ECO:0000313" key="9">
    <source>
        <dbReference type="EMBL" id="STX09243.1"/>
    </source>
</evidence>
<sequence length="332" mass="35250">MRKDRSKLILFITFLLTIVFVIIGLSVGYTSLGITQLFPTMFGGGTGGDEFILFSVRMPRVIILLLAGMALAVAGALLQTLTKNDLADPGIIGINAGAGVGITVLYLFAKGDLANFSYALPIVGFLSAMLTAFFIYIFSYEKGKGIQPFRLVLVGVGFAAALSGIMIMLISTAQRSDVAFISSWLAGNVWGGDWPYVWALLPWIAILIPYVIYKSNHLNILGLGEQTAIGLGANLKKDRFILLIIAVALAAAAVSVTGGIGFVGLMAPHIAKSLVGPRHQKFLPVAMLIGPVLLLLADAIGRSILAESNIPVGIVVAIIGAPYFLYLLKKNL</sequence>
<feature type="transmembrane region" description="Helical" evidence="8">
    <location>
        <begin position="12"/>
        <end position="38"/>
    </location>
</feature>
<dbReference type="GO" id="GO:0022857">
    <property type="term" value="F:transmembrane transporter activity"/>
    <property type="evidence" value="ECO:0007669"/>
    <property type="project" value="InterPro"/>
</dbReference>
<keyword evidence="7 8" id="KW-0472">Membrane</keyword>
<dbReference type="Pfam" id="PF01032">
    <property type="entry name" value="FecCD"/>
    <property type="match status" value="1"/>
</dbReference>
<keyword evidence="6 8" id="KW-1133">Transmembrane helix</keyword>
<accession>A0A8B4Q966</accession>
<feature type="transmembrane region" description="Helical" evidence="8">
    <location>
        <begin position="151"/>
        <end position="174"/>
    </location>
</feature>
<dbReference type="PANTHER" id="PTHR30472:SF69">
    <property type="entry name" value="HEME-IRON TRANSPORT SYSTEM PERMEASE PROTEIN ISDF-RELATED"/>
    <property type="match status" value="1"/>
</dbReference>
<dbReference type="Proteomes" id="UP000254330">
    <property type="component" value="Unassembled WGS sequence"/>
</dbReference>
<evidence type="ECO:0000256" key="5">
    <source>
        <dbReference type="ARBA" id="ARBA00022692"/>
    </source>
</evidence>
<evidence type="ECO:0000256" key="7">
    <source>
        <dbReference type="ARBA" id="ARBA00023136"/>
    </source>
</evidence>
<protein>
    <submittedName>
        <fullName evidence="10">Iron complex transport system permease protein</fullName>
    </submittedName>
    <submittedName>
        <fullName evidence="9">Iron-uptake system permease protein FeuC</fullName>
    </submittedName>
</protein>
<keyword evidence="3" id="KW-0813">Transport</keyword>